<comment type="caution">
    <text evidence="1">The sequence shown here is derived from an EMBL/GenBank/DDBJ whole genome shotgun (WGS) entry which is preliminary data.</text>
</comment>
<organism evidence="1 2">
    <name type="scientific">Trifolium medium</name>
    <dbReference type="NCBI Taxonomy" id="97028"/>
    <lineage>
        <taxon>Eukaryota</taxon>
        <taxon>Viridiplantae</taxon>
        <taxon>Streptophyta</taxon>
        <taxon>Embryophyta</taxon>
        <taxon>Tracheophyta</taxon>
        <taxon>Spermatophyta</taxon>
        <taxon>Magnoliopsida</taxon>
        <taxon>eudicotyledons</taxon>
        <taxon>Gunneridae</taxon>
        <taxon>Pentapetalae</taxon>
        <taxon>rosids</taxon>
        <taxon>fabids</taxon>
        <taxon>Fabales</taxon>
        <taxon>Fabaceae</taxon>
        <taxon>Papilionoideae</taxon>
        <taxon>50 kb inversion clade</taxon>
        <taxon>NPAAA clade</taxon>
        <taxon>Hologalegina</taxon>
        <taxon>IRL clade</taxon>
        <taxon>Trifolieae</taxon>
        <taxon>Trifolium</taxon>
    </lineage>
</organism>
<feature type="non-terminal residue" evidence="1">
    <location>
        <position position="1"/>
    </location>
</feature>
<dbReference type="AlphaFoldDB" id="A0A392UW91"/>
<accession>A0A392UW91</accession>
<proteinExistence type="predicted"/>
<protein>
    <submittedName>
        <fullName evidence="1">Uncharacterized protein</fullName>
    </submittedName>
</protein>
<dbReference type="Proteomes" id="UP000265520">
    <property type="component" value="Unassembled WGS sequence"/>
</dbReference>
<keyword evidence="2" id="KW-1185">Reference proteome</keyword>
<sequence length="33" mass="3155">LAACGMQPCAHAMPGGHVLALPAAPSAVHCSQG</sequence>
<reference evidence="1 2" key="1">
    <citation type="journal article" date="2018" name="Front. Plant Sci.">
        <title>Red Clover (Trifolium pratense) and Zigzag Clover (T. medium) - A Picture of Genomic Similarities and Differences.</title>
        <authorList>
            <person name="Dluhosova J."/>
            <person name="Istvanek J."/>
            <person name="Nedelnik J."/>
            <person name="Repkova J."/>
        </authorList>
    </citation>
    <scope>NUCLEOTIDE SEQUENCE [LARGE SCALE GENOMIC DNA]</scope>
    <source>
        <strain evidence="2">cv. 10/8</strain>
        <tissue evidence="1">Leaf</tissue>
    </source>
</reference>
<evidence type="ECO:0000313" key="1">
    <source>
        <dbReference type="EMBL" id="MCI79259.1"/>
    </source>
</evidence>
<name>A0A392UW91_9FABA</name>
<evidence type="ECO:0000313" key="2">
    <source>
        <dbReference type="Proteomes" id="UP000265520"/>
    </source>
</evidence>
<dbReference type="EMBL" id="LXQA010969847">
    <property type="protein sequence ID" value="MCI79259.1"/>
    <property type="molecule type" value="Genomic_DNA"/>
</dbReference>